<dbReference type="GO" id="GO:0055085">
    <property type="term" value="P:transmembrane transport"/>
    <property type="evidence" value="ECO:0007669"/>
    <property type="project" value="InterPro"/>
</dbReference>
<dbReference type="PROSITE" id="PS52015">
    <property type="entry name" value="TONB_CTD"/>
    <property type="match status" value="1"/>
</dbReference>
<dbReference type="PANTHER" id="PTHR33446">
    <property type="entry name" value="PROTEIN TONB-RELATED"/>
    <property type="match status" value="1"/>
</dbReference>
<keyword evidence="4" id="KW-1003">Cell membrane</keyword>
<evidence type="ECO:0000259" key="11">
    <source>
        <dbReference type="PROSITE" id="PS52015"/>
    </source>
</evidence>
<dbReference type="NCBIfam" id="TIGR01352">
    <property type="entry name" value="tonB_Cterm"/>
    <property type="match status" value="1"/>
</dbReference>
<dbReference type="InterPro" id="IPR051045">
    <property type="entry name" value="TonB-dependent_transducer"/>
</dbReference>
<dbReference type="EMBL" id="BMGT01000003">
    <property type="protein sequence ID" value="GGG84975.1"/>
    <property type="molecule type" value="Genomic_DNA"/>
</dbReference>
<keyword evidence="9" id="KW-0472">Membrane</keyword>
<organism evidence="12 13">
    <name type="scientific">Edaphobacter dinghuensis</name>
    <dbReference type="NCBI Taxonomy" id="1560005"/>
    <lineage>
        <taxon>Bacteria</taxon>
        <taxon>Pseudomonadati</taxon>
        <taxon>Acidobacteriota</taxon>
        <taxon>Terriglobia</taxon>
        <taxon>Terriglobales</taxon>
        <taxon>Acidobacteriaceae</taxon>
        <taxon>Edaphobacter</taxon>
    </lineage>
</organism>
<dbReference type="PANTHER" id="PTHR33446:SF2">
    <property type="entry name" value="PROTEIN TONB"/>
    <property type="match status" value="1"/>
</dbReference>
<reference evidence="12" key="2">
    <citation type="submission" date="2020-09" db="EMBL/GenBank/DDBJ databases">
        <authorList>
            <person name="Sun Q."/>
            <person name="Zhou Y."/>
        </authorList>
    </citation>
    <scope>NUCLEOTIDE SEQUENCE</scope>
    <source>
        <strain evidence="12">CGMCC 1.12997</strain>
    </source>
</reference>
<evidence type="ECO:0000256" key="7">
    <source>
        <dbReference type="ARBA" id="ARBA00022927"/>
    </source>
</evidence>
<evidence type="ECO:0000256" key="3">
    <source>
        <dbReference type="ARBA" id="ARBA00022448"/>
    </source>
</evidence>
<feature type="chain" id="PRO_5037594900" description="TonB C-terminal domain-containing protein" evidence="10">
    <location>
        <begin position="27"/>
        <end position="111"/>
    </location>
</feature>
<sequence>MAVSFRSSRPLLVVGSLFLCAGAAFAGNVHRAVVTRVSPSYPELARRMHVGGTVVLMVTVQPDGTVAKTKVESGHPLLAAAAEDAVKRWRFEPGSDTSESEVEVNFKSDLQ</sequence>
<dbReference type="Proteomes" id="UP000647241">
    <property type="component" value="Unassembled WGS sequence"/>
</dbReference>
<feature type="signal peptide" evidence="10">
    <location>
        <begin position="1"/>
        <end position="26"/>
    </location>
</feature>
<dbReference type="SUPFAM" id="SSF74653">
    <property type="entry name" value="TolA/TonB C-terminal domain"/>
    <property type="match status" value="1"/>
</dbReference>
<proteinExistence type="inferred from homology"/>
<comment type="caution">
    <text evidence="12">The sequence shown here is derived from an EMBL/GenBank/DDBJ whole genome shotgun (WGS) entry which is preliminary data.</text>
</comment>
<evidence type="ECO:0000256" key="5">
    <source>
        <dbReference type="ARBA" id="ARBA00022519"/>
    </source>
</evidence>
<keyword evidence="13" id="KW-1185">Reference proteome</keyword>
<gene>
    <name evidence="12" type="ORF">GCM10011585_30980</name>
</gene>
<dbReference type="Pfam" id="PF03544">
    <property type="entry name" value="TonB_C"/>
    <property type="match status" value="1"/>
</dbReference>
<keyword evidence="6" id="KW-0812">Transmembrane</keyword>
<protein>
    <recommendedName>
        <fullName evidence="11">TonB C-terminal domain-containing protein</fullName>
    </recommendedName>
</protein>
<comment type="similarity">
    <text evidence="2">Belongs to the TonB family.</text>
</comment>
<evidence type="ECO:0000256" key="9">
    <source>
        <dbReference type="ARBA" id="ARBA00023136"/>
    </source>
</evidence>
<dbReference type="GO" id="GO:0098797">
    <property type="term" value="C:plasma membrane protein complex"/>
    <property type="evidence" value="ECO:0007669"/>
    <property type="project" value="TreeGrafter"/>
</dbReference>
<keyword evidence="8" id="KW-1133">Transmembrane helix</keyword>
<dbReference type="InterPro" id="IPR037682">
    <property type="entry name" value="TonB_C"/>
</dbReference>
<dbReference type="AlphaFoldDB" id="A0A917HPB0"/>
<evidence type="ECO:0000313" key="13">
    <source>
        <dbReference type="Proteomes" id="UP000647241"/>
    </source>
</evidence>
<reference evidence="12" key="1">
    <citation type="journal article" date="2014" name="Int. J. Syst. Evol. Microbiol.">
        <title>Complete genome sequence of Corynebacterium casei LMG S-19264T (=DSM 44701T), isolated from a smear-ripened cheese.</title>
        <authorList>
            <consortium name="US DOE Joint Genome Institute (JGI-PGF)"/>
            <person name="Walter F."/>
            <person name="Albersmeier A."/>
            <person name="Kalinowski J."/>
            <person name="Ruckert C."/>
        </authorList>
    </citation>
    <scope>NUCLEOTIDE SEQUENCE</scope>
    <source>
        <strain evidence="12">CGMCC 1.12997</strain>
    </source>
</reference>
<keyword evidence="3" id="KW-0813">Transport</keyword>
<dbReference type="GO" id="GO:0031992">
    <property type="term" value="F:energy transducer activity"/>
    <property type="evidence" value="ECO:0007669"/>
    <property type="project" value="TreeGrafter"/>
</dbReference>
<evidence type="ECO:0000256" key="1">
    <source>
        <dbReference type="ARBA" id="ARBA00004383"/>
    </source>
</evidence>
<evidence type="ECO:0000313" key="12">
    <source>
        <dbReference type="EMBL" id="GGG84975.1"/>
    </source>
</evidence>
<evidence type="ECO:0000256" key="8">
    <source>
        <dbReference type="ARBA" id="ARBA00022989"/>
    </source>
</evidence>
<feature type="domain" description="TonB C-terminal" evidence="11">
    <location>
        <begin position="26"/>
        <end position="111"/>
    </location>
</feature>
<comment type="subcellular location">
    <subcellularLocation>
        <location evidence="1">Cell inner membrane</location>
        <topology evidence="1">Single-pass membrane protein</topology>
        <orientation evidence="1">Periplasmic side</orientation>
    </subcellularLocation>
</comment>
<dbReference type="Gene3D" id="3.30.2420.10">
    <property type="entry name" value="TonB"/>
    <property type="match status" value="1"/>
</dbReference>
<dbReference type="GO" id="GO:0015031">
    <property type="term" value="P:protein transport"/>
    <property type="evidence" value="ECO:0007669"/>
    <property type="project" value="UniProtKB-KW"/>
</dbReference>
<name>A0A917HPB0_9BACT</name>
<keyword evidence="7" id="KW-0653">Protein transport</keyword>
<dbReference type="RefSeq" id="WP_188555064.1">
    <property type="nucleotide sequence ID" value="NZ_BMGT01000003.1"/>
</dbReference>
<evidence type="ECO:0000256" key="4">
    <source>
        <dbReference type="ARBA" id="ARBA00022475"/>
    </source>
</evidence>
<dbReference type="InterPro" id="IPR006260">
    <property type="entry name" value="TonB/TolA_C"/>
</dbReference>
<keyword evidence="5" id="KW-0997">Cell inner membrane</keyword>
<keyword evidence="10" id="KW-0732">Signal</keyword>
<evidence type="ECO:0000256" key="2">
    <source>
        <dbReference type="ARBA" id="ARBA00006555"/>
    </source>
</evidence>
<accession>A0A917HPB0</accession>
<evidence type="ECO:0000256" key="10">
    <source>
        <dbReference type="SAM" id="SignalP"/>
    </source>
</evidence>
<evidence type="ECO:0000256" key="6">
    <source>
        <dbReference type="ARBA" id="ARBA00022692"/>
    </source>
</evidence>